<dbReference type="EMBL" id="CP007155">
    <property type="protein sequence ID" value="AHH98806.1"/>
    <property type="molecule type" value="Genomic_DNA"/>
</dbReference>
<gene>
    <name evidence="1" type="ORF">KALB_5444</name>
</gene>
<evidence type="ECO:0000313" key="1">
    <source>
        <dbReference type="EMBL" id="AHH98806.1"/>
    </source>
</evidence>
<name>W5WE07_9PSEU</name>
<dbReference type="OrthoDB" id="9802553at2"/>
<dbReference type="STRING" id="1449976.KALB_5444"/>
<protein>
    <submittedName>
        <fullName evidence="1">Uncharacterized protein</fullName>
    </submittedName>
</protein>
<evidence type="ECO:0000313" key="2">
    <source>
        <dbReference type="Proteomes" id="UP000019225"/>
    </source>
</evidence>
<reference evidence="1 2" key="1">
    <citation type="journal article" date="2014" name="BMC Genomics">
        <title>Complete genome sequence of producer of the glycopeptide antibiotic Aculeximycin Kutzneria albida DSM 43870T, a representative of minor genus of Pseudonocardiaceae.</title>
        <authorList>
            <person name="Rebets Y."/>
            <person name="Tokovenko B."/>
            <person name="Lushchyk I."/>
            <person name="Ruckert C."/>
            <person name="Zaburannyi N."/>
            <person name="Bechthold A."/>
            <person name="Kalinowski J."/>
            <person name="Luzhetskyy A."/>
        </authorList>
    </citation>
    <scope>NUCLEOTIDE SEQUENCE [LARGE SCALE GENOMIC DNA]</scope>
    <source>
        <strain evidence="1">DSM 43870</strain>
    </source>
</reference>
<dbReference type="HOGENOM" id="CLU_2409437_0_0_11"/>
<sequence length="92" mass="9908">MNAPDTREPAVIVLLPVPDERLPSGPIWTFLDGHSDGVTVVSRPADRQVVLDARALATEGTQAVLRFTPRTTRAVAAALLAAADHIEQQETR</sequence>
<dbReference type="AlphaFoldDB" id="W5WE07"/>
<proteinExistence type="predicted"/>
<accession>W5WE07</accession>
<dbReference type="KEGG" id="kal:KALB_5444"/>
<dbReference type="Proteomes" id="UP000019225">
    <property type="component" value="Chromosome"/>
</dbReference>
<keyword evidence="2" id="KW-1185">Reference proteome</keyword>
<dbReference type="RefSeq" id="WP_025358764.1">
    <property type="nucleotide sequence ID" value="NZ_CP007155.1"/>
</dbReference>
<organism evidence="1 2">
    <name type="scientific">Kutzneria albida DSM 43870</name>
    <dbReference type="NCBI Taxonomy" id="1449976"/>
    <lineage>
        <taxon>Bacteria</taxon>
        <taxon>Bacillati</taxon>
        <taxon>Actinomycetota</taxon>
        <taxon>Actinomycetes</taxon>
        <taxon>Pseudonocardiales</taxon>
        <taxon>Pseudonocardiaceae</taxon>
        <taxon>Kutzneria</taxon>
    </lineage>
</organism>